<dbReference type="EMBL" id="ML986504">
    <property type="protein sequence ID" value="KAF2274165.1"/>
    <property type="molecule type" value="Genomic_DNA"/>
</dbReference>
<dbReference type="Proteomes" id="UP000800097">
    <property type="component" value="Unassembled WGS sequence"/>
</dbReference>
<gene>
    <name evidence="1" type="ORF">EI97DRAFT_129655</name>
</gene>
<dbReference type="RefSeq" id="XP_033651704.1">
    <property type="nucleotide sequence ID" value="XM_033793105.1"/>
</dbReference>
<dbReference type="AlphaFoldDB" id="A0A6A6JD22"/>
<dbReference type="GeneID" id="54546280"/>
<organism evidence="1 2">
    <name type="scientific">Westerdykella ornata</name>
    <dbReference type="NCBI Taxonomy" id="318751"/>
    <lineage>
        <taxon>Eukaryota</taxon>
        <taxon>Fungi</taxon>
        <taxon>Dikarya</taxon>
        <taxon>Ascomycota</taxon>
        <taxon>Pezizomycotina</taxon>
        <taxon>Dothideomycetes</taxon>
        <taxon>Pleosporomycetidae</taxon>
        <taxon>Pleosporales</taxon>
        <taxon>Sporormiaceae</taxon>
        <taxon>Westerdykella</taxon>
    </lineage>
</organism>
<reference evidence="1" key="1">
    <citation type="journal article" date="2020" name="Stud. Mycol.">
        <title>101 Dothideomycetes genomes: a test case for predicting lifestyles and emergence of pathogens.</title>
        <authorList>
            <person name="Haridas S."/>
            <person name="Albert R."/>
            <person name="Binder M."/>
            <person name="Bloem J."/>
            <person name="Labutti K."/>
            <person name="Salamov A."/>
            <person name="Andreopoulos B."/>
            <person name="Baker S."/>
            <person name="Barry K."/>
            <person name="Bills G."/>
            <person name="Bluhm B."/>
            <person name="Cannon C."/>
            <person name="Castanera R."/>
            <person name="Culley D."/>
            <person name="Daum C."/>
            <person name="Ezra D."/>
            <person name="Gonzalez J."/>
            <person name="Henrissat B."/>
            <person name="Kuo A."/>
            <person name="Liang C."/>
            <person name="Lipzen A."/>
            <person name="Lutzoni F."/>
            <person name="Magnuson J."/>
            <person name="Mondo S."/>
            <person name="Nolan M."/>
            <person name="Ohm R."/>
            <person name="Pangilinan J."/>
            <person name="Park H.-J."/>
            <person name="Ramirez L."/>
            <person name="Alfaro M."/>
            <person name="Sun H."/>
            <person name="Tritt A."/>
            <person name="Yoshinaga Y."/>
            <person name="Zwiers L.-H."/>
            <person name="Turgeon B."/>
            <person name="Goodwin S."/>
            <person name="Spatafora J."/>
            <person name="Crous P."/>
            <person name="Grigoriev I."/>
        </authorList>
    </citation>
    <scope>NUCLEOTIDE SEQUENCE</scope>
    <source>
        <strain evidence="1">CBS 379.55</strain>
    </source>
</reference>
<accession>A0A6A6JD22</accession>
<name>A0A6A6JD22_WESOR</name>
<proteinExistence type="predicted"/>
<keyword evidence="2" id="KW-1185">Reference proteome</keyword>
<sequence>MTHRLGLRTFPFTVHFSYFCGWLLLFQFHEKASSPRHHRLGFLTGWHHIRQGDLNGLRANILRGTREILHQKGRFTWTMGRAVSWRQSKEAECAFSSFTLRRITKNPRKHGTRTKDLRKCGWIDIQRMADD</sequence>
<protein>
    <submittedName>
        <fullName evidence="1">Uncharacterized protein</fullName>
    </submittedName>
</protein>
<evidence type="ECO:0000313" key="2">
    <source>
        <dbReference type="Proteomes" id="UP000800097"/>
    </source>
</evidence>
<evidence type="ECO:0000313" key="1">
    <source>
        <dbReference type="EMBL" id="KAF2274165.1"/>
    </source>
</evidence>